<dbReference type="STRING" id="347257.MAG3050"/>
<dbReference type="KEGG" id="maa:MAG3050"/>
<keyword evidence="1" id="KW-0472">Membrane</keyword>
<gene>
    <name evidence="2" type="ordered locus">MAG3050</name>
</gene>
<evidence type="ECO:0000313" key="2">
    <source>
        <dbReference type="EMBL" id="CAL59003.1"/>
    </source>
</evidence>
<accession>A5IY94</accession>
<dbReference type="EMBL" id="CU179680">
    <property type="protein sequence ID" value="CAL59003.1"/>
    <property type="molecule type" value="Genomic_DNA"/>
</dbReference>
<sequence>MHVTIAIHLRISFLRFSSLGIVSKAILQNGSSQCLWIGTSSSRIKAGLLNSLMFCSWSLANIAFLFSILAFATSGSLSIKAIILLCLYFYNIYFIILKVILLKNELLANF</sequence>
<evidence type="ECO:0000256" key="1">
    <source>
        <dbReference type="SAM" id="Phobius"/>
    </source>
</evidence>
<keyword evidence="1" id="KW-1133">Transmembrane helix</keyword>
<reference evidence="3" key="1">
    <citation type="journal article" date="2007" name="PLoS Genet.">
        <title>Being pathogenic, plastic, and sexual while living with a nearly minimal bacterial genome.</title>
        <authorList>
            <person name="Sirand-Pugnet P."/>
            <person name="Lartigue C."/>
            <person name="Marenda M."/>
            <person name="Jacob D."/>
            <person name="Barre A."/>
            <person name="Barbe V."/>
            <person name="Schenowitz C."/>
            <person name="Mangenot S."/>
            <person name="Couloux A."/>
            <person name="Segurens B."/>
            <person name="de Daruvar A."/>
            <person name="Blanchard A."/>
            <person name="Citti C."/>
        </authorList>
    </citation>
    <scope>NUCLEOTIDE SEQUENCE [LARGE SCALE GENOMIC DNA]</scope>
    <source>
        <strain evidence="3">PG2</strain>
    </source>
</reference>
<protein>
    <submittedName>
        <fullName evidence="2">Uncharacterized protein</fullName>
    </submittedName>
</protein>
<name>A5IY94_MYCAP</name>
<organism evidence="2 3">
    <name type="scientific">Mycoplasmopsis agalactiae (strain NCTC 10123 / CIP 59.7 / PG2)</name>
    <name type="common">Mycoplasma agalactiae</name>
    <dbReference type="NCBI Taxonomy" id="347257"/>
    <lineage>
        <taxon>Bacteria</taxon>
        <taxon>Bacillati</taxon>
        <taxon>Mycoplasmatota</taxon>
        <taxon>Mycoplasmoidales</taxon>
        <taxon>Metamycoplasmataceae</taxon>
        <taxon>Mycoplasmopsis</taxon>
    </lineage>
</organism>
<proteinExistence type="predicted"/>
<dbReference type="Proteomes" id="UP000007065">
    <property type="component" value="Chromosome"/>
</dbReference>
<dbReference type="AlphaFoldDB" id="A5IY94"/>
<dbReference type="HOGENOM" id="CLU_2168139_0_0_14"/>
<evidence type="ECO:0000313" key="3">
    <source>
        <dbReference type="Proteomes" id="UP000007065"/>
    </source>
</evidence>
<feature type="transmembrane region" description="Helical" evidence="1">
    <location>
        <begin position="77"/>
        <end position="101"/>
    </location>
</feature>
<feature type="transmembrane region" description="Helical" evidence="1">
    <location>
        <begin position="48"/>
        <end position="71"/>
    </location>
</feature>
<keyword evidence="3" id="KW-1185">Reference proteome</keyword>
<keyword evidence="1" id="KW-0812">Transmembrane</keyword>